<keyword evidence="5 7" id="KW-1133">Transmembrane helix</keyword>
<evidence type="ECO:0000256" key="5">
    <source>
        <dbReference type="ARBA" id="ARBA00022989"/>
    </source>
</evidence>
<dbReference type="EMBL" id="BART01039965">
    <property type="protein sequence ID" value="GAH24801.1"/>
    <property type="molecule type" value="Genomic_DNA"/>
</dbReference>
<dbReference type="SUPFAM" id="SSF161098">
    <property type="entry name" value="MetI-like"/>
    <property type="match status" value="1"/>
</dbReference>
<keyword evidence="2" id="KW-0813">Transport</keyword>
<evidence type="ECO:0000256" key="4">
    <source>
        <dbReference type="ARBA" id="ARBA00022692"/>
    </source>
</evidence>
<feature type="non-terminal residue" evidence="9">
    <location>
        <position position="1"/>
    </location>
</feature>
<feature type="transmembrane region" description="Helical" evidence="7">
    <location>
        <begin position="21"/>
        <end position="47"/>
    </location>
</feature>
<dbReference type="InterPro" id="IPR035906">
    <property type="entry name" value="MetI-like_sf"/>
</dbReference>
<evidence type="ECO:0000256" key="7">
    <source>
        <dbReference type="SAM" id="Phobius"/>
    </source>
</evidence>
<keyword evidence="6 7" id="KW-0472">Membrane</keyword>
<protein>
    <recommendedName>
        <fullName evidence="8">ABC transmembrane type-1 domain-containing protein</fullName>
    </recommendedName>
</protein>
<evidence type="ECO:0000259" key="8">
    <source>
        <dbReference type="Pfam" id="PF00528"/>
    </source>
</evidence>
<evidence type="ECO:0000256" key="2">
    <source>
        <dbReference type="ARBA" id="ARBA00022448"/>
    </source>
</evidence>
<dbReference type="GO" id="GO:0055085">
    <property type="term" value="P:transmembrane transport"/>
    <property type="evidence" value="ECO:0007669"/>
    <property type="project" value="InterPro"/>
</dbReference>
<dbReference type="PANTHER" id="PTHR43163:SF6">
    <property type="entry name" value="DIPEPTIDE TRANSPORT SYSTEM PERMEASE PROTEIN DPPB-RELATED"/>
    <property type="match status" value="1"/>
</dbReference>
<reference evidence="9" key="1">
    <citation type="journal article" date="2014" name="Front. Microbiol.">
        <title>High frequency of phylogenetically diverse reductive dehalogenase-homologous genes in deep subseafloor sedimentary metagenomes.</title>
        <authorList>
            <person name="Kawai M."/>
            <person name="Futagami T."/>
            <person name="Toyoda A."/>
            <person name="Takaki Y."/>
            <person name="Nishi S."/>
            <person name="Hori S."/>
            <person name="Arai W."/>
            <person name="Tsubouchi T."/>
            <person name="Morono Y."/>
            <person name="Uchiyama I."/>
            <person name="Ito T."/>
            <person name="Fujiyama A."/>
            <person name="Inagaki F."/>
            <person name="Takami H."/>
        </authorList>
    </citation>
    <scope>NUCLEOTIDE SEQUENCE</scope>
    <source>
        <strain evidence="9">Expedition CK06-06</strain>
    </source>
</reference>
<organism evidence="9">
    <name type="scientific">marine sediment metagenome</name>
    <dbReference type="NCBI Taxonomy" id="412755"/>
    <lineage>
        <taxon>unclassified sequences</taxon>
        <taxon>metagenomes</taxon>
        <taxon>ecological metagenomes</taxon>
    </lineage>
</organism>
<dbReference type="GO" id="GO:0005886">
    <property type="term" value="C:plasma membrane"/>
    <property type="evidence" value="ECO:0007669"/>
    <property type="project" value="UniProtKB-SubCell"/>
</dbReference>
<feature type="transmembrane region" description="Helical" evidence="7">
    <location>
        <begin position="67"/>
        <end position="93"/>
    </location>
</feature>
<comment type="subcellular location">
    <subcellularLocation>
        <location evidence="1">Cell membrane</location>
        <topology evidence="1">Multi-pass membrane protein</topology>
    </subcellularLocation>
</comment>
<evidence type="ECO:0000256" key="6">
    <source>
        <dbReference type="ARBA" id="ARBA00023136"/>
    </source>
</evidence>
<dbReference type="Pfam" id="PF00528">
    <property type="entry name" value="BPD_transp_1"/>
    <property type="match status" value="1"/>
</dbReference>
<keyword evidence="4 7" id="KW-0812">Transmembrane</keyword>
<comment type="caution">
    <text evidence="9">The sequence shown here is derived from an EMBL/GenBank/DDBJ whole genome shotgun (WGS) entry which is preliminary data.</text>
</comment>
<proteinExistence type="predicted"/>
<sequence>TAFSKGEPRWYVYSVHGFRNAAIPVMIIIISSIIRLVGGVIFIENIFSWPGMGVLLVAAVNNRDYPVILGILLVLSFFALTLSILIDVVTALLDPRVRYK</sequence>
<feature type="domain" description="ABC transmembrane type-1" evidence="8">
    <location>
        <begin position="3"/>
        <end position="98"/>
    </location>
</feature>
<dbReference type="AlphaFoldDB" id="X1DUT9"/>
<evidence type="ECO:0000256" key="1">
    <source>
        <dbReference type="ARBA" id="ARBA00004651"/>
    </source>
</evidence>
<accession>X1DUT9</accession>
<gene>
    <name evidence="9" type="ORF">S01H4_65359</name>
</gene>
<dbReference type="PANTHER" id="PTHR43163">
    <property type="entry name" value="DIPEPTIDE TRANSPORT SYSTEM PERMEASE PROTEIN DPPB-RELATED"/>
    <property type="match status" value="1"/>
</dbReference>
<keyword evidence="3" id="KW-1003">Cell membrane</keyword>
<evidence type="ECO:0000313" key="9">
    <source>
        <dbReference type="EMBL" id="GAH24801.1"/>
    </source>
</evidence>
<evidence type="ECO:0000256" key="3">
    <source>
        <dbReference type="ARBA" id="ARBA00022475"/>
    </source>
</evidence>
<dbReference type="InterPro" id="IPR000515">
    <property type="entry name" value="MetI-like"/>
</dbReference>
<name>X1DUT9_9ZZZZ</name>